<organism evidence="3 4">
    <name type="scientific">Candidatus Mediterraneibacter gallistercoris</name>
    <dbReference type="NCBI Taxonomy" id="2838671"/>
    <lineage>
        <taxon>Bacteria</taxon>
        <taxon>Bacillati</taxon>
        <taxon>Bacillota</taxon>
        <taxon>Clostridia</taxon>
        <taxon>Lachnospirales</taxon>
        <taxon>Lachnospiraceae</taxon>
        <taxon>Mediterraneibacter</taxon>
    </lineage>
</organism>
<dbReference type="EMBL" id="DWWI01000052">
    <property type="protein sequence ID" value="HJC42492.1"/>
    <property type="molecule type" value="Genomic_DNA"/>
</dbReference>
<reference evidence="3" key="1">
    <citation type="journal article" date="2021" name="PeerJ">
        <title>Extensive microbial diversity within the chicken gut microbiome revealed by metagenomics and culture.</title>
        <authorList>
            <person name="Gilroy R."/>
            <person name="Ravi A."/>
            <person name="Getino M."/>
            <person name="Pursley I."/>
            <person name="Horton D.L."/>
            <person name="Alikhan N.F."/>
            <person name="Baker D."/>
            <person name="Gharbi K."/>
            <person name="Hall N."/>
            <person name="Watson M."/>
            <person name="Adriaenssens E.M."/>
            <person name="Foster-Nyarko E."/>
            <person name="Jarju S."/>
            <person name="Secka A."/>
            <person name="Antonio M."/>
            <person name="Oren A."/>
            <person name="Chaudhuri R.R."/>
            <person name="La Ragione R."/>
            <person name="Hildebrand F."/>
            <person name="Pallen M.J."/>
        </authorList>
    </citation>
    <scope>NUCLEOTIDE SEQUENCE</scope>
    <source>
        <strain evidence="3">CHK165-2605</strain>
    </source>
</reference>
<dbReference type="PANTHER" id="PTHR36565">
    <property type="entry name" value="UPF0332 PROTEIN TM_1000"/>
    <property type="match status" value="1"/>
</dbReference>
<dbReference type="PANTHER" id="PTHR36565:SF1">
    <property type="entry name" value="UPF0332 PROTEIN TM_1000"/>
    <property type="match status" value="1"/>
</dbReference>
<dbReference type="InterPro" id="IPR052226">
    <property type="entry name" value="UPF0332_toxin"/>
</dbReference>
<dbReference type="Proteomes" id="UP000823895">
    <property type="component" value="Unassembled WGS sequence"/>
</dbReference>
<proteinExistence type="inferred from homology"/>
<gene>
    <name evidence="3" type="ORF">H9756_02240</name>
</gene>
<feature type="domain" description="HEPN" evidence="2">
    <location>
        <begin position="13"/>
        <end position="128"/>
    </location>
</feature>
<evidence type="ECO:0000313" key="3">
    <source>
        <dbReference type="EMBL" id="HJC42492.1"/>
    </source>
</evidence>
<dbReference type="SUPFAM" id="SSF81593">
    <property type="entry name" value="Nucleotidyltransferase substrate binding subunit/domain"/>
    <property type="match status" value="1"/>
</dbReference>
<dbReference type="InterPro" id="IPR007842">
    <property type="entry name" value="HEPN_dom"/>
</dbReference>
<protein>
    <submittedName>
        <fullName evidence="3">HEPN domain-containing protein</fullName>
    </submittedName>
</protein>
<evidence type="ECO:0000313" key="4">
    <source>
        <dbReference type="Proteomes" id="UP000823895"/>
    </source>
</evidence>
<name>A0A9D2T106_9FIRM</name>
<dbReference type="Gene3D" id="1.20.120.330">
    <property type="entry name" value="Nucleotidyltransferases domain 2"/>
    <property type="match status" value="1"/>
</dbReference>
<accession>A0A9D2T106</accession>
<dbReference type="AlphaFoldDB" id="A0A9D2T106"/>
<evidence type="ECO:0000259" key="2">
    <source>
        <dbReference type="Pfam" id="PF05168"/>
    </source>
</evidence>
<reference evidence="3" key="2">
    <citation type="submission" date="2021-04" db="EMBL/GenBank/DDBJ databases">
        <authorList>
            <person name="Gilroy R."/>
        </authorList>
    </citation>
    <scope>NUCLEOTIDE SEQUENCE</scope>
    <source>
        <strain evidence="3">CHK165-2605</strain>
    </source>
</reference>
<dbReference type="Pfam" id="PF05168">
    <property type="entry name" value="HEPN"/>
    <property type="match status" value="1"/>
</dbReference>
<sequence length="135" mass="15860">MPEYSSLQKDYAKYRIERAREDLDAAHLLFEAGNYRIANNRAYYAIFHAMRAVLVFDNFDSSKHSGVIAEFRRRYIKEGIFPTEISKMIGSAFTIRNASDYDDMFIASKNDTEEQIDNAEYVYKMIKEYINHKTV</sequence>
<comment type="caution">
    <text evidence="3">The sequence shown here is derived from an EMBL/GenBank/DDBJ whole genome shotgun (WGS) entry which is preliminary data.</text>
</comment>
<comment type="similarity">
    <text evidence="1">Belongs to the UPF0332 family.</text>
</comment>
<evidence type="ECO:0000256" key="1">
    <source>
        <dbReference type="ARBA" id="ARBA00038248"/>
    </source>
</evidence>